<keyword evidence="2" id="KW-1185">Reference proteome</keyword>
<organism evidence="1 2">
    <name type="scientific">Terriglobus aquaticus</name>
    <dbReference type="NCBI Taxonomy" id="940139"/>
    <lineage>
        <taxon>Bacteria</taxon>
        <taxon>Pseudomonadati</taxon>
        <taxon>Acidobacteriota</taxon>
        <taxon>Terriglobia</taxon>
        <taxon>Terriglobales</taxon>
        <taxon>Acidobacteriaceae</taxon>
        <taxon>Terriglobus</taxon>
    </lineage>
</organism>
<accession>A0ABW9KIK4</accession>
<gene>
    <name evidence="1" type="ORF">ACK2TP_00900</name>
</gene>
<evidence type="ECO:0000313" key="1">
    <source>
        <dbReference type="EMBL" id="MFN2974310.1"/>
    </source>
</evidence>
<comment type="caution">
    <text evidence="1">The sequence shown here is derived from an EMBL/GenBank/DDBJ whole genome shotgun (WGS) entry which is preliminary data.</text>
</comment>
<sequence length="66" mass="7299">MKKISFLTRLRFSYTAFLLDAARLVLQKRLSGNVRSTGNFHVARPALAQSNARANALEAVPLKAAR</sequence>
<name>A0ABW9KIK4_9BACT</name>
<proteinExistence type="predicted"/>
<dbReference type="RefSeq" id="WP_263414123.1">
    <property type="nucleotide sequence ID" value="NZ_BAABBH010000001.1"/>
</dbReference>
<dbReference type="Proteomes" id="UP001634747">
    <property type="component" value="Unassembled WGS sequence"/>
</dbReference>
<evidence type="ECO:0000313" key="2">
    <source>
        <dbReference type="Proteomes" id="UP001634747"/>
    </source>
</evidence>
<reference evidence="1 2" key="1">
    <citation type="submission" date="2024-12" db="EMBL/GenBank/DDBJ databases">
        <authorList>
            <person name="Lee Y."/>
        </authorList>
    </citation>
    <scope>NUCLEOTIDE SEQUENCE [LARGE SCALE GENOMIC DNA]</scope>
    <source>
        <strain evidence="1 2">03SUJ4</strain>
    </source>
</reference>
<dbReference type="EMBL" id="JBJYXY010000001">
    <property type="protein sequence ID" value="MFN2974310.1"/>
    <property type="molecule type" value="Genomic_DNA"/>
</dbReference>
<protein>
    <submittedName>
        <fullName evidence="1">Uncharacterized protein</fullName>
    </submittedName>
</protein>